<proteinExistence type="predicted"/>
<sequence>MSEVGAAPLPDVPGLTSSGSGAGRFAVAPELATATYTKLGELQDVVGEMVREANVLGRSVPLGSGYAGEVGAFMAQYGFGRDGSAVAQLTAFGKQIEHLKERIDSALKKYGREDDAAADGVDCAGG</sequence>
<reference evidence="2 3" key="1">
    <citation type="submission" date="2023-06" db="EMBL/GenBank/DDBJ databases">
        <authorList>
            <person name="Oyuntsetseg B."/>
            <person name="Kim S.B."/>
        </authorList>
    </citation>
    <scope>NUCLEOTIDE SEQUENCE [LARGE SCALE GENOMIC DNA]</scope>
    <source>
        <strain evidence="2 3">2-15</strain>
    </source>
</reference>
<accession>A0A9Y2MTH3</accession>
<dbReference type="KEGG" id="acab:QRX50_25460"/>
<keyword evidence="3" id="KW-1185">Reference proteome</keyword>
<dbReference type="RefSeq" id="WP_285965696.1">
    <property type="nucleotide sequence ID" value="NZ_CP127294.1"/>
</dbReference>
<evidence type="ECO:0000313" key="2">
    <source>
        <dbReference type="EMBL" id="WIX74919.1"/>
    </source>
</evidence>
<name>A0A9Y2MTH3_9PSEU</name>
<dbReference type="Proteomes" id="UP001236014">
    <property type="component" value="Chromosome"/>
</dbReference>
<protein>
    <submittedName>
        <fullName evidence="2">Uncharacterized protein</fullName>
    </submittedName>
</protein>
<evidence type="ECO:0000256" key="1">
    <source>
        <dbReference type="SAM" id="MobiDB-lite"/>
    </source>
</evidence>
<dbReference type="EMBL" id="CP127294">
    <property type="protein sequence ID" value="WIX74919.1"/>
    <property type="molecule type" value="Genomic_DNA"/>
</dbReference>
<evidence type="ECO:0000313" key="3">
    <source>
        <dbReference type="Proteomes" id="UP001236014"/>
    </source>
</evidence>
<gene>
    <name evidence="2" type="ORF">QRX50_25460</name>
</gene>
<feature type="region of interest" description="Disordered" evidence="1">
    <location>
        <begin position="1"/>
        <end position="20"/>
    </location>
</feature>
<dbReference type="AlphaFoldDB" id="A0A9Y2MTH3"/>
<organism evidence="2 3">
    <name type="scientific">Amycolatopsis carbonis</name>
    <dbReference type="NCBI Taxonomy" id="715471"/>
    <lineage>
        <taxon>Bacteria</taxon>
        <taxon>Bacillati</taxon>
        <taxon>Actinomycetota</taxon>
        <taxon>Actinomycetes</taxon>
        <taxon>Pseudonocardiales</taxon>
        <taxon>Pseudonocardiaceae</taxon>
        <taxon>Amycolatopsis</taxon>
    </lineage>
</organism>